<gene>
    <name evidence="2" type="ORF">WAE58_17755</name>
</gene>
<evidence type="ECO:0000313" key="2">
    <source>
        <dbReference type="EMBL" id="MEJ2904290.1"/>
    </source>
</evidence>
<comment type="caution">
    <text evidence="2">The sequence shown here is derived from an EMBL/GenBank/DDBJ whole genome shotgun (WGS) entry which is preliminary data.</text>
</comment>
<feature type="chain" id="PRO_5045452460" evidence="1">
    <location>
        <begin position="27"/>
        <end position="160"/>
    </location>
</feature>
<keyword evidence="3" id="KW-1185">Reference proteome</keyword>
<organism evidence="2 3">
    <name type="scientific">Pedobacter panaciterrae</name>
    <dbReference type="NCBI Taxonomy" id="363849"/>
    <lineage>
        <taxon>Bacteria</taxon>
        <taxon>Pseudomonadati</taxon>
        <taxon>Bacteroidota</taxon>
        <taxon>Sphingobacteriia</taxon>
        <taxon>Sphingobacteriales</taxon>
        <taxon>Sphingobacteriaceae</taxon>
        <taxon>Pedobacter</taxon>
    </lineage>
</organism>
<accession>A0ABU8NPV3</accession>
<protein>
    <submittedName>
        <fullName evidence="2">Uncharacterized protein</fullName>
    </submittedName>
</protein>
<keyword evidence="1" id="KW-0732">Signal</keyword>
<evidence type="ECO:0000256" key="1">
    <source>
        <dbReference type="SAM" id="SignalP"/>
    </source>
</evidence>
<dbReference type="RefSeq" id="WP_337717191.1">
    <property type="nucleotide sequence ID" value="NZ_JBBEUB010000006.1"/>
</dbReference>
<reference evidence="2 3" key="1">
    <citation type="submission" date="2024-03" db="EMBL/GenBank/DDBJ databases">
        <title>Sequence of Lycoming College Course Isolates.</title>
        <authorList>
            <person name="Plotts O."/>
            <person name="Newman J."/>
        </authorList>
    </citation>
    <scope>NUCLEOTIDE SEQUENCE [LARGE SCALE GENOMIC DNA]</scope>
    <source>
        <strain evidence="2 3">CJB-3</strain>
    </source>
</reference>
<sequence length="160" mass="18728">MKKFTLNLKICLTLAMCLLFMGFSKLELLDEQTDYIQQLLVSHYNEELETSQIKHYELNVTNSGFCRYKRFFKSGKIEYFSFNLVKFKDLDYQGTDTIGALYLYTRGDDVIVQTYNDTNEEDVDTMANYMSIPVKNIKTNDLTALSEYIRKTNARLLAQK</sequence>
<evidence type="ECO:0000313" key="3">
    <source>
        <dbReference type="Proteomes" id="UP001378956"/>
    </source>
</evidence>
<name>A0ABU8NPV3_9SPHI</name>
<feature type="signal peptide" evidence="1">
    <location>
        <begin position="1"/>
        <end position="26"/>
    </location>
</feature>
<dbReference type="EMBL" id="JBBEUB010000006">
    <property type="protein sequence ID" value="MEJ2904290.1"/>
    <property type="molecule type" value="Genomic_DNA"/>
</dbReference>
<proteinExistence type="predicted"/>
<dbReference type="Proteomes" id="UP001378956">
    <property type="component" value="Unassembled WGS sequence"/>
</dbReference>